<feature type="transmembrane region" description="Helical" evidence="7">
    <location>
        <begin position="21"/>
        <end position="42"/>
    </location>
</feature>
<comment type="catalytic activity">
    <reaction evidence="1">
        <text>Random endo-hydrolysis of N-acetyl-beta-D-glucosaminide (1-&gt;4)-beta-linkages in chitin and chitodextrins.</text>
        <dbReference type="EC" id="3.2.1.14"/>
    </reaction>
</comment>
<evidence type="ECO:0000256" key="3">
    <source>
        <dbReference type="ARBA" id="ARBA00022801"/>
    </source>
</evidence>
<dbReference type="EC" id="3.2.1.14" evidence="2"/>
<dbReference type="AlphaFoldDB" id="A0A430G417"/>
<dbReference type="EMBL" id="QQYZ01000007">
    <property type="protein sequence ID" value="RSY85871.1"/>
    <property type="molecule type" value="Genomic_DNA"/>
</dbReference>
<sequence>MLITQGQRSFEERHFKGDVRGMRHITLAQWLYGLAIGFILVLSPRPAAASAKPVTVGYVAIFKGLDLSIDRTHLPSFTHFNLSFANPDAEGVFVRDGAMTCMIGAFGSRVTADSLKAGVARLKASGAKVLISVAGGIIPDCSGDWKALLAPDRRDATAAALVALADQLGLDGVDIDLEGELLTAIDRAGNYVPFIETLSKALKARGKLLTCATGSYEGGMIPVGSIRYFDLVNVMSYDAIGPFWGPAGAEHSPLAMAERDLDLWLARGVAPERLVLGVPFYGYGFGGEKANWSYRDLVAAQPDAAKADVVGKACAGCRYVTHNGPATIEAKAKLARARAGGVMVWEVSQDSPDHALTRAIHRGLSAPIVRAND</sequence>
<dbReference type="Pfam" id="PF00704">
    <property type="entry name" value="Glyco_hydro_18"/>
    <property type="match status" value="1"/>
</dbReference>
<keyword evidence="7" id="KW-0472">Membrane</keyword>
<gene>
    <name evidence="9" type="ORF">DAH66_09175</name>
</gene>
<dbReference type="GO" id="GO:0006032">
    <property type="term" value="P:chitin catabolic process"/>
    <property type="evidence" value="ECO:0007669"/>
    <property type="project" value="TreeGrafter"/>
</dbReference>
<dbReference type="PROSITE" id="PS01095">
    <property type="entry name" value="GH18_1"/>
    <property type="match status" value="1"/>
</dbReference>
<dbReference type="InterPro" id="IPR001579">
    <property type="entry name" value="Glyco_hydro_18_chit_AS"/>
</dbReference>
<dbReference type="InterPro" id="IPR011583">
    <property type="entry name" value="Chitinase_II/V-like_cat"/>
</dbReference>
<dbReference type="GO" id="GO:0008843">
    <property type="term" value="F:endochitinase activity"/>
    <property type="evidence" value="ECO:0007669"/>
    <property type="project" value="UniProtKB-EC"/>
</dbReference>
<name>A0A430G417_9SPHN</name>
<evidence type="ECO:0000313" key="9">
    <source>
        <dbReference type="EMBL" id="RSY85871.1"/>
    </source>
</evidence>
<dbReference type="InterPro" id="IPR001223">
    <property type="entry name" value="Glyco_hydro18_cat"/>
</dbReference>
<reference evidence="9 10" key="1">
    <citation type="submission" date="2018-07" db="EMBL/GenBank/DDBJ databases">
        <title>Genomic and Epidemiologic Investigation of an Indolent Hospital Outbreak.</title>
        <authorList>
            <person name="Johnson R.C."/>
            <person name="Deming C."/>
            <person name="Conlan S."/>
            <person name="Zellmer C.J."/>
            <person name="Michelin A.V."/>
            <person name="Lee-Lin S."/>
            <person name="Thomas P.J."/>
            <person name="Park M."/>
            <person name="Weingarten R.A."/>
            <person name="Less J."/>
            <person name="Dekker J.P."/>
            <person name="Frank K.M."/>
            <person name="Musser K.A."/>
            <person name="Mcquiston J.R."/>
            <person name="Henderson D.K."/>
            <person name="Lau A.F."/>
            <person name="Palmore T.N."/>
            <person name="Segre J.A."/>
        </authorList>
    </citation>
    <scope>NUCLEOTIDE SEQUENCE [LARGE SCALE GENOMIC DNA]</scope>
    <source>
        <strain evidence="9 10">SK-CDC1_0717</strain>
    </source>
</reference>
<comment type="caution">
    <text evidence="9">The sequence shown here is derived from an EMBL/GenBank/DDBJ whole genome shotgun (WGS) entry which is preliminary data.</text>
</comment>
<evidence type="ECO:0000313" key="10">
    <source>
        <dbReference type="Proteomes" id="UP000287746"/>
    </source>
</evidence>
<dbReference type="PANTHER" id="PTHR11177">
    <property type="entry name" value="CHITINASE"/>
    <property type="match status" value="1"/>
</dbReference>
<dbReference type="Proteomes" id="UP000287746">
    <property type="component" value="Unassembled WGS sequence"/>
</dbReference>
<dbReference type="GO" id="GO:0008061">
    <property type="term" value="F:chitin binding"/>
    <property type="evidence" value="ECO:0007669"/>
    <property type="project" value="InterPro"/>
</dbReference>
<evidence type="ECO:0000256" key="5">
    <source>
        <dbReference type="RuleBase" id="RU000489"/>
    </source>
</evidence>
<feature type="domain" description="GH18" evidence="8">
    <location>
        <begin position="53"/>
        <end position="367"/>
    </location>
</feature>
<dbReference type="InterPro" id="IPR017853">
    <property type="entry name" value="GH"/>
</dbReference>
<keyword evidence="3 5" id="KW-0378">Hydrolase</keyword>
<dbReference type="SMART" id="SM00636">
    <property type="entry name" value="Glyco_18"/>
    <property type="match status" value="1"/>
</dbReference>
<proteinExistence type="inferred from homology"/>
<evidence type="ECO:0000256" key="7">
    <source>
        <dbReference type="SAM" id="Phobius"/>
    </source>
</evidence>
<dbReference type="SUPFAM" id="SSF51445">
    <property type="entry name" value="(Trans)glycosidases"/>
    <property type="match status" value="1"/>
</dbReference>
<accession>A0A430G417</accession>
<keyword evidence="7" id="KW-0812">Transmembrane</keyword>
<keyword evidence="4 5" id="KW-0326">Glycosidase</keyword>
<evidence type="ECO:0000256" key="2">
    <source>
        <dbReference type="ARBA" id="ARBA00012729"/>
    </source>
</evidence>
<dbReference type="Gene3D" id="3.20.20.80">
    <property type="entry name" value="Glycosidases"/>
    <property type="match status" value="1"/>
</dbReference>
<evidence type="ECO:0000256" key="1">
    <source>
        <dbReference type="ARBA" id="ARBA00000822"/>
    </source>
</evidence>
<dbReference type="PANTHER" id="PTHR11177:SF317">
    <property type="entry name" value="CHITINASE 12-RELATED"/>
    <property type="match status" value="1"/>
</dbReference>
<evidence type="ECO:0000256" key="6">
    <source>
        <dbReference type="RuleBase" id="RU004453"/>
    </source>
</evidence>
<evidence type="ECO:0000256" key="4">
    <source>
        <dbReference type="ARBA" id="ARBA00023295"/>
    </source>
</evidence>
<comment type="similarity">
    <text evidence="6">Belongs to the glycosyl hydrolase 18 family.</text>
</comment>
<evidence type="ECO:0000259" key="8">
    <source>
        <dbReference type="PROSITE" id="PS51910"/>
    </source>
</evidence>
<protein>
    <recommendedName>
        <fullName evidence="2">chitinase</fullName>
        <ecNumber evidence="2">3.2.1.14</ecNumber>
    </recommendedName>
</protein>
<dbReference type="GO" id="GO:0005576">
    <property type="term" value="C:extracellular region"/>
    <property type="evidence" value="ECO:0007669"/>
    <property type="project" value="TreeGrafter"/>
</dbReference>
<dbReference type="InterPro" id="IPR050314">
    <property type="entry name" value="Glycosyl_Hydrlase_18"/>
</dbReference>
<dbReference type="GO" id="GO:0005975">
    <property type="term" value="P:carbohydrate metabolic process"/>
    <property type="evidence" value="ECO:0007669"/>
    <property type="project" value="InterPro"/>
</dbReference>
<organism evidence="9 10">
    <name type="scientific">Sphingomonas koreensis</name>
    <dbReference type="NCBI Taxonomy" id="93064"/>
    <lineage>
        <taxon>Bacteria</taxon>
        <taxon>Pseudomonadati</taxon>
        <taxon>Pseudomonadota</taxon>
        <taxon>Alphaproteobacteria</taxon>
        <taxon>Sphingomonadales</taxon>
        <taxon>Sphingomonadaceae</taxon>
        <taxon>Sphingomonas</taxon>
    </lineage>
</organism>
<dbReference type="PROSITE" id="PS51910">
    <property type="entry name" value="GH18_2"/>
    <property type="match status" value="1"/>
</dbReference>
<keyword evidence="7" id="KW-1133">Transmembrane helix</keyword>
<dbReference type="Gene3D" id="3.40.5.30">
    <property type="entry name" value="(Trans)glycosidases - domain 2"/>
    <property type="match status" value="1"/>
</dbReference>